<evidence type="ECO:0000256" key="1">
    <source>
        <dbReference type="SAM" id="MobiDB-lite"/>
    </source>
</evidence>
<feature type="compositionally biased region" description="Basic and acidic residues" evidence="1">
    <location>
        <begin position="202"/>
        <end position="218"/>
    </location>
</feature>
<dbReference type="STRING" id="1802505.A3D01_00645"/>
<name>A0A1F7Z110_9BACT</name>
<accession>A0A1F7Z110</accession>
<dbReference type="Proteomes" id="UP000177169">
    <property type="component" value="Unassembled WGS sequence"/>
</dbReference>
<protein>
    <submittedName>
        <fullName evidence="2">Uncharacterized protein</fullName>
    </submittedName>
</protein>
<organism evidence="2 3">
    <name type="scientific">Candidatus Woesebacteria bacterium RIFCSPHIGHO2_02_FULL_39_13</name>
    <dbReference type="NCBI Taxonomy" id="1802505"/>
    <lineage>
        <taxon>Bacteria</taxon>
        <taxon>Candidatus Woeseibacteriota</taxon>
    </lineage>
</organism>
<dbReference type="EMBL" id="MGGR01000020">
    <property type="protein sequence ID" value="OGM33283.1"/>
    <property type="molecule type" value="Genomic_DNA"/>
</dbReference>
<dbReference type="AlphaFoldDB" id="A0A1F7Z110"/>
<evidence type="ECO:0000313" key="2">
    <source>
        <dbReference type="EMBL" id="OGM33283.1"/>
    </source>
</evidence>
<sequence>MEENVGKFLVLENKGGEIIFQGGSPEGPLGYPETKVDQDLPKKTTFFKDEVGNEFSVIDQTLEKLDQILVTSLLPQSSDTISKEDPNDIALSLPEPPEELGRFQNELDNLDSIKTRILNGEDPRPFLGKPPGSFTERFKYYLSWKIRRKTIVNSAEEEISDKRAQTSNQIEEAKKVHADRVKGGVAEFVEKILEQNIEENESDRHPSRDKKRDEKRNRLKFPYDTEHVINSYSPTQLHRMLIDKIDHNTELYETGLASIDEIAKKLSERISKIDKLRKAIPSQYLTDEISQRITKAVEDYTNQSQEAYLEARQKTILSGLVASAMRLRLLESTLSADISNMIIVDGDGKVSWAEADLTHESGLYFLPTNKTVEKLEAFLTRLKDLHDKVKEIIPPKDQETRGGIYSLINASEFWLPIVAEQRQRLIDAPRNPKKEVVIYSSFKEAVSSTNKELYEAIEQNRFSQDATTLKVAQRVSRALDSLYSSSEWSAADLMQPSVESFSYTNDQNVIVVSTHIPEIDLTAKILIDPHFSEAYFYNDAAFSVRDVIFVNQTGQAVRLRDLAPGRTEFIFNANTNANRRLGLKLEGKTETRDSVSSTGVFYQVSNGNPYEVANSIKWTKKTNVQVGNMNFVIFGDLGSLTRFVAFTHELGHEWEDLIYKRDVFVSPLEMGLKFPEIRKQIEADSSKLASRLLSMLEEKKFITQGTRKKADDFLEKALQESYGTTMLD</sequence>
<comment type="caution">
    <text evidence="2">The sequence shown here is derived from an EMBL/GenBank/DDBJ whole genome shotgun (WGS) entry which is preliminary data.</text>
</comment>
<gene>
    <name evidence="2" type="ORF">A3D01_00645</name>
</gene>
<feature type="region of interest" description="Disordered" evidence="1">
    <location>
        <begin position="197"/>
        <end position="218"/>
    </location>
</feature>
<evidence type="ECO:0000313" key="3">
    <source>
        <dbReference type="Proteomes" id="UP000177169"/>
    </source>
</evidence>
<proteinExistence type="predicted"/>
<reference evidence="2 3" key="1">
    <citation type="journal article" date="2016" name="Nat. Commun.">
        <title>Thousands of microbial genomes shed light on interconnected biogeochemical processes in an aquifer system.</title>
        <authorList>
            <person name="Anantharaman K."/>
            <person name="Brown C.T."/>
            <person name="Hug L.A."/>
            <person name="Sharon I."/>
            <person name="Castelle C.J."/>
            <person name="Probst A.J."/>
            <person name="Thomas B.C."/>
            <person name="Singh A."/>
            <person name="Wilkins M.J."/>
            <person name="Karaoz U."/>
            <person name="Brodie E.L."/>
            <person name="Williams K.H."/>
            <person name="Hubbard S.S."/>
            <person name="Banfield J.F."/>
        </authorList>
    </citation>
    <scope>NUCLEOTIDE SEQUENCE [LARGE SCALE GENOMIC DNA]</scope>
</reference>